<dbReference type="GO" id="GO:0005829">
    <property type="term" value="C:cytosol"/>
    <property type="evidence" value="ECO:0007669"/>
    <property type="project" value="TreeGrafter"/>
</dbReference>
<dbReference type="Pfam" id="PF00588">
    <property type="entry name" value="SpoU_methylase"/>
    <property type="match status" value="1"/>
</dbReference>
<accession>A0A1W1XSS1</accession>
<gene>
    <name evidence="4" type="ORF">SAMN02746041_02800</name>
</gene>
<dbReference type="SMART" id="SM00967">
    <property type="entry name" value="SpoU_sub_bind"/>
    <property type="match status" value="1"/>
</dbReference>
<dbReference type="CDD" id="cd18103">
    <property type="entry name" value="SpoU-like_RlmB"/>
    <property type="match status" value="1"/>
</dbReference>
<organism evidence="4 5">
    <name type="scientific">Desulfacinum hydrothermale DSM 13146</name>
    <dbReference type="NCBI Taxonomy" id="1121390"/>
    <lineage>
        <taxon>Bacteria</taxon>
        <taxon>Pseudomonadati</taxon>
        <taxon>Thermodesulfobacteriota</taxon>
        <taxon>Syntrophobacteria</taxon>
        <taxon>Syntrophobacterales</taxon>
        <taxon>Syntrophobacteraceae</taxon>
        <taxon>Desulfacinum</taxon>
    </lineage>
</organism>
<dbReference type="InterPro" id="IPR029028">
    <property type="entry name" value="Alpha/beta_knot_MTases"/>
</dbReference>
<dbReference type="EMBL" id="FWXF01000019">
    <property type="protein sequence ID" value="SMC26895.1"/>
    <property type="molecule type" value="Genomic_DNA"/>
</dbReference>
<sequence length="255" mass="27927">MAEKSPKSSPQPLWIYGVNPVREWLLTHAELTLELLHSRRDDRIQTVVNMAQDRRIPVRFVDKKALSQILGLGNHQGIALRARRFPYASLEELLMDEEALSRPWLILDCIQDPQNLGAILRSACFLGISRVVLPKDRSAHVTPTVFKAAAGAPAHLAMARVTNLARAMDRLKEAGIWLIGLDLDGDQSLFDVDLTQPVGLVVGNEHSGLRALVKKKCDILAKIPALGPVQSLNAASAASIALAEAVRQRIHASQA</sequence>
<feature type="domain" description="RNA 2-O ribose methyltransferase substrate binding" evidence="3">
    <location>
        <begin position="14"/>
        <end position="88"/>
    </location>
</feature>
<evidence type="ECO:0000256" key="2">
    <source>
        <dbReference type="ARBA" id="ARBA00022679"/>
    </source>
</evidence>
<evidence type="ECO:0000256" key="1">
    <source>
        <dbReference type="ARBA" id="ARBA00022603"/>
    </source>
</evidence>
<dbReference type="RefSeq" id="WP_170920618.1">
    <property type="nucleotide sequence ID" value="NZ_FWXF01000019.1"/>
</dbReference>
<dbReference type="PANTHER" id="PTHR46429">
    <property type="entry name" value="23S RRNA (GUANOSINE-2'-O-)-METHYLTRANSFERASE RLMB"/>
    <property type="match status" value="1"/>
</dbReference>
<proteinExistence type="predicted"/>
<dbReference type="SUPFAM" id="SSF55315">
    <property type="entry name" value="L30e-like"/>
    <property type="match status" value="1"/>
</dbReference>
<evidence type="ECO:0000313" key="4">
    <source>
        <dbReference type="EMBL" id="SMC26895.1"/>
    </source>
</evidence>
<dbReference type="GO" id="GO:0032259">
    <property type="term" value="P:methylation"/>
    <property type="evidence" value="ECO:0007669"/>
    <property type="project" value="UniProtKB-KW"/>
</dbReference>
<dbReference type="InterPro" id="IPR029026">
    <property type="entry name" value="tRNA_m1G_MTases_N"/>
</dbReference>
<keyword evidence="5" id="KW-1185">Reference proteome</keyword>
<dbReference type="Gene3D" id="3.40.1280.10">
    <property type="match status" value="1"/>
</dbReference>
<keyword evidence="1 4" id="KW-0489">Methyltransferase</keyword>
<keyword evidence="2 4" id="KW-0808">Transferase</keyword>
<protein>
    <submittedName>
        <fullName evidence="4">23S rRNA (Guanosine2251-2'-O)-methyltransferase</fullName>
    </submittedName>
</protein>
<evidence type="ECO:0000259" key="3">
    <source>
        <dbReference type="SMART" id="SM00967"/>
    </source>
</evidence>
<name>A0A1W1XSS1_9BACT</name>
<reference evidence="4 5" key="1">
    <citation type="submission" date="2017-04" db="EMBL/GenBank/DDBJ databases">
        <authorList>
            <person name="Afonso C.L."/>
            <person name="Miller P.J."/>
            <person name="Scott M.A."/>
            <person name="Spackman E."/>
            <person name="Goraichik I."/>
            <person name="Dimitrov K.M."/>
            <person name="Suarez D.L."/>
            <person name="Swayne D.E."/>
        </authorList>
    </citation>
    <scope>NUCLEOTIDE SEQUENCE [LARGE SCALE GENOMIC DNA]</scope>
    <source>
        <strain evidence="4 5">DSM 13146</strain>
    </source>
</reference>
<dbReference type="SUPFAM" id="SSF75217">
    <property type="entry name" value="alpha/beta knot"/>
    <property type="match status" value="1"/>
</dbReference>
<dbReference type="STRING" id="1121390.SAMN02746041_02800"/>
<dbReference type="Gene3D" id="3.30.1330.30">
    <property type="match status" value="1"/>
</dbReference>
<dbReference type="GO" id="GO:0008173">
    <property type="term" value="F:RNA methyltransferase activity"/>
    <property type="evidence" value="ECO:0007669"/>
    <property type="project" value="InterPro"/>
</dbReference>
<dbReference type="Pfam" id="PF08032">
    <property type="entry name" value="SpoU_sub_bind"/>
    <property type="match status" value="1"/>
</dbReference>
<evidence type="ECO:0000313" key="5">
    <source>
        <dbReference type="Proteomes" id="UP000192783"/>
    </source>
</evidence>
<dbReference type="GO" id="GO:0003723">
    <property type="term" value="F:RNA binding"/>
    <property type="evidence" value="ECO:0007669"/>
    <property type="project" value="InterPro"/>
</dbReference>
<dbReference type="AlphaFoldDB" id="A0A1W1XSS1"/>
<dbReference type="InterPro" id="IPR029064">
    <property type="entry name" value="Ribosomal_eL30-like_sf"/>
</dbReference>
<dbReference type="InterPro" id="IPR001537">
    <property type="entry name" value="SpoU_MeTrfase"/>
</dbReference>
<dbReference type="InterPro" id="IPR013123">
    <property type="entry name" value="SpoU_subst-bd"/>
</dbReference>
<dbReference type="InterPro" id="IPR004441">
    <property type="entry name" value="rRNA_MeTrfase_TrmH"/>
</dbReference>
<dbReference type="NCBIfam" id="TIGR00186">
    <property type="entry name" value="rRNA_methyl_3"/>
    <property type="match status" value="1"/>
</dbReference>
<dbReference type="GO" id="GO:0006396">
    <property type="term" value="P:RNA processing"/>
    <property type="evidence" value="ECO:0007669"/>
    <property type="project" value="InterPro"/>
</dbReference>
<dbReference type="Proteomes" id="UP000192783">
    <property type="component" value="Unassembled WGS sequence"/>
</dbReference>
<dbReference type="PANTHER" id="PTHR46429:SF1">
    <property type="entry name" value="23S RRNA (GUANOSINE-2'-O-)-METHYLTRANSFERASE RLMB"/>
    <property type="match status" value="1"/>
</dbReference>